<dbReference type="Gene3D" id="3.30.110.40">
    <property type="entry name" value="TusA-like domain"/>
    <property type="match status" value="1"/>
</dbReference>
<dbReference type="InterPro" id="IPR036868">
    <property type="entry name" value="TusA-like_sf"/>
</dbReference>
<dbReference type="Proteomes" id="UP000198728">
    <property type="component" value="Unassembled WGS sequence"/>
</dbReference>
<dbReference type="SUPFAM" id="SSF64307">
    <property type="entry name" value="SirA-like"/>
    <property type="match status" value="1"/>
</dbReference>
<evidence type="ECO:0000313" key="3">
    <source>
        <dbReference type="EMBL" id="SFB72352.1"/>
    </source>
</evidence>
<dbReference type="PANTHER" id="PTHR33279">
    <property type="entry name" value="SULFUR CARRIER PROTEIN YEDF-RELATED"/>
    <property type="match status" value="1"/>
</dbReference>
<dbReference type="PROSITE" id="PS01148">
    <property type="entry name" value="UPF0033"/>
    <property type="match status" value="1"/>
</dbReference>
<dbReference type="STRING" id="441112.SAMN04488094_101125"/>
<accession>A0A1I1DDA5</accession>
<organism evidence="3 4">
    <name type="scientific">Tropicimonas isoalkanivorans</name>
    <dbReference type="NCBI Taxonomy" id="441112"/>
    <lineage>
        <taxon>Bacteria</taxon>
        <taxon>Pseudomonadati</taxon>
        <taxon>Pseudomonadota</taxon>
        <taxon>Alphaproteobacteria</taxon>
        <taxon>Rhodobacterales</taxon>
        <taxon>Roseobacteraceae</taxon>
        <taxon>Tropicimonas</taxon>
    </lineage>
</organism>
<gene>
    <name evidence="3" type="ORF">SAMN04488094_101125</name>
</gene>
<protein>
    <submittedName>
        <fullName evidence="3">tRNA 2-thiouridine synthesizing protein A</fullName>
    </submittedName>
</protein>
<feature type="domain" description="UPF0033" evidence="2">
    <location>
        <begin position="23"/>
        <end position="47"/>
    </location>
</feature>
<dbReference type="PANTHER" id="PTHR33279:SF2">
    <property type="entry name" value="SULFUR CARRIER PROTEIN TUSA"/>
    <property type="match status" value="1"/>
</dbReference>
<evidence type="ECO:0000313" key="4">
    <source>
        <dbReference type="Proteomes" id="UP000198728"/>
    </source>
</evidence>
<dbReference type="Pfam" id="PF01206">
    <property type="entry name" value="TusA"/>
    <property type="match status" value="1"/>
</dbReference>
<dbReference type="CDD" id="cd00291">
    <property type="entry name" value="SirA_YedF_YeeD"/>
    <property type="match status" value="1"/>
</dbReference>
<dbReference type="AlphaFoldDB" id="A0A1I1DDA5"/>
<evidence type="ECO:0000259" key="2">
    <source>
        <dbReference type="PROSITE" id="PS01148"/>
    </source>
</evidence>
<name>A0A1I1DDA5_9RHOB</name>
<sequence length="91" mass="10175">MFDGIDMGVWGAYSMHMTWDQELDASGLLCPLPVLKARKRLKAMAPGEVLRLISTDPASVVDVPHFCNESGNMLEDSHQEGEVLIYLIRRT</sequence>
<keyword evidence="4" id="KW-1185">Reference proteome</keyword>
<evidence type="ECO:0000256" key="1">
    <source>
        <dbReference type="ARBA" id="ARBA00008984"/>
    </source>
</evidence>
<proteinExistence type="inferred from homology"/>
<comment type="similarity">
    <text evidence="1">Belongs to the sulfur carrier protein TusA family.</text>
</comment>
<dbReference type="InterPro" id="IPR001455">
    <property type="entry name" value="TusA-like"/>
</dbReference>
<dbReference type="EMBL" id="FOLG01000001">
    <property type="protein sequence ID" value="SFB72352.1"/>
    <property type="molecule type" value="Genomic_DNA"/>
</dbReference>
<reference evidence="3 4" key="1">
    <citation type="submission" date="2016-10" db="EMBL/GenBank/DDBJ databases">
        <authorList>
            <person name="de Groot N.N."/>
        </authorList>
    </citation>
    <scope>NUCLEOTIDE SEQUENCE [LARGE SCALE GENOMIC DNA]</scope>
    <source>
        <strain evidence="3 4">DSM 19548</strain>
    </source>
</reference>